<evidence type="ECO:0000313" key="3">
    <source>
        <dbReference type="Proteomes" id="UP000013047"/>
    </source>
</evidence>
<dbReference type="PANTHER" id="PTHR43798">
    <property type="entry name" value="MONOACYLGLYCEROL LIPASE"/>
    <property type="match status" value="1"/>
</dbReference>
<dbReference type="Gene3D" id="3.40.50.1820">
    <property type="entry name" value="alpha/beta hydrolase"/>
    <property type="match status" value="1"/>
</dbReference>
<dbReference type="InterPro" id="IPR000073">
    <property type="entry name" value="AB_hydrolase_1"/>
</dbReference>
<gene>
    <name evidence="2" type="ORF">C667_05552</name>
</gene>
<dbReference type="EMBL" id="AMXF01000022">
    <property type="protein sequence ID" value="ENO98088.1"/>
    <property type="molecule type" value="Genomic_DNA"/>
</dbReference>
<dbReference type="InterPro" id="IPR050266">
    <property type="entry name" value="AB_hydrolase_sf"/>
</dbReference>
<dbReference type="Pfam" id="PF00561">
    <property type="entry name" value="Abhydrolase_1"/>
    <property type="match status" value="1"/>
</dbReference>
<dbReference type="GO" id="GO:0016787">
    <property type="term" value="F:hydrolase activity"/>
    <property type="evidence" value="ECO:0007669"/>
    <property type="project" value="UniProtKB-KW"/>
</dbReference>
<dbReference type="PANTHER" id="PTHR43798:SF29">
    <property type="entry name" value="AB HYDROLASE-1 DOMAIN-CONTAINING PROTEIN"/>
    <property type="match status" value="1"/>
</dbReference>
<accession>N6ZUR3</accession>
<keyword evidence="3" id="KW-1185">Reference proteome</keyword>
<reference evidence="2 3" key="1">
    <citation type="submission" date="2012-09" db="EMBL/GenBank/DDBJ databases">
        <title>Draft Genome Sequences of 6 Strains from Genus Thauera.</title>
        <authorList>
            <person name="Liu B."/>
            <person name="Shapleigh J.P."/>
            <person name="Frostegard A.H."/>
        </authorList>
    </citation>
    <scope>NUCLEOTIDE SEQUENCE [LARGE SCALE GENOMIC DNA]</scope>
    <source>
        <strain evidence="2 3">B4P</strain>
    </source>
</reference>
<protein>
    <submittedName>
        <fullName evidence="2">Alpha/beta hydrolase</fullName>
    </submittedName>
</protein>
<comment type="caution">
    <text evidence="2">The sequence shown here is derived from an EMBL/GenBank/DDBJ whole genome shotgun (WGS) entry which is preliminary data.</text>
</comment>
<dbReference type="InterPro" id="IPR029058">
    <property type="entry name" value="AB_hydrolase_fold"/>
</dbReference>
<dbReference type="AlphaFoldDB" id="N6ZUR3"/>
<sequence length="227" mass="24397">MPGLLNDASLFEQQAEALADVAGITIADLTGAATIRQLAADTLAAAPDGQFVLVGLSMGGYVALEIMRQAPERVRALVLMSTSAHPETREATAAREKLIELAETKFQTVIETLLTRMAHPDHARTPEVGGMFQSSANGLGKEVFVRQERAIIGRIDSRPGLARIKCPTLVICGREDVITPPAVHEELVAAIPGAKLEVIENCGHLSPLEQPEQVTEILRNWLRTLPG</sequence>
<dbReference type="RefSeq" id="WP_004358192.1">
    <property type="nucleotide sequence ID" value="NZ_AMXF01000022.1"/>
</dbReference>
<evidence type="ECO:0000259" key="1">
    <source>
        <dbReference type="Pfam" id="PF00561"/>
    </source>
</evidence>
<proteinExistence type="predicted"/>
<organism evidence="2 3">
    <name type="scientific">Thauera phenylacetica B4P</name>
    <dbReference type="NCBI Taxonomy" id="1234382"/>
    <lineage>
        <taxon>Bacteria</taxon>
        <taxon>Pseudomonadati</taxon>
        <taxon>Pseudomonadota</taxon>
        <taxon>Betaproteobacteria</taxon>
        <taxon>Rhodocyclales</taxon>
        <taxon>Zoogloeaceae</taxon>
        <taxon>Thauera</taxon>
    </lineage>
</organism>
<keyword evidence="2" id="KW-0378">Hydrolase</keyword>
<feature type="domain" description="AB hydrolase-1" evidence="1">
    <location>
        <begin position="41"/>
        <end position="210"/>
    </location>
</feature>
<dbReference type="Proteomes" id="UP000013047">
    <property type="component" value="Unassembled WGS sequence"/>
</dbReference>
<dbReference type="SUPFAM" id="SSF53474">
    <property type="entry name" value="alpha/beta-Hydrolases"/>
    <property type="match status" value="1"/>
</dbReference>
<evidence type="ECO:0000313" key="2">
    <source>
        <dbReference type="EMBL" id="ENO98088.1"/>
    </source>
</evidence>
<name>N6ZUR3_9RHOO</name>
<dbReference type="PRINTS" id="PR00111">
    <property type="entry name" value="ABHYDROLASE"/>
</dbReference>